<dbReference type="Pfam" id="PF01068">
    <property type="entry name" value="DNA_ligase_A_M"/>
    <property type="match status" value="1"/>
</dbReference>
<evidence type="ECO:0000313" key="9">
    <source>
        <dbReference type="EMBL" id="XCO00507.1"/>
    </source>
</evidence>
<dbReference type="EMBL" id="PP965497">
    <property type="protein sequence ID" value="XCO00312.1"/>
    <property type="molecule type" value="Genomic_DNA"/>
</dbReference>
<comment type="similarity">
    <text evidence="1">Belongs to the ATP-dependent DNA ligase family.</text>
</comment>
<dbReference type="EMBL" id="PP965498">
    <property type="protein sequence ID" value="XCO00410.1"/>
    <property type="molecule type" value="Genomic_DNA"/>
</dbReference>
<dbReference type="InterPro" id="IPR016059">
    <property type="entry name" value="DNA_ligase_ATP-dep_CS"/>
</dbReference>
<reference evidence="8" key="1">
    <citation type="submission" date="2024-06" db="EMBL/GenBank/DDBJ databases">
        <title>Intestivirid acquisition increases across infancy in a wild primate population.</title>
        <authorList>
            <person name="Schneider-Creas I.A."/>
            <person name="Moya I.L."/>
            <person name="Chiou K.L."/>
            <person name="Baniel A."/>
            <person name="Azanaw Haile A."/>
            <person name="Kebede F."/>
            <person name="Abebe B."/>
            <person name="Snyder-Mackler N."/>
            <person name="Varsani A."/>
        </authorList>
    </citation>
    <scope>NUCLEOTIDE SEQUENCE</scope>
    <source>
        <strain evidence="7">Int_RNL_2016_0117_DIX</strain>
        <strain evidence="9">Int_RNL_2017_0546_COW</strain>
        <strain evidence="8">Int_RNL_2018_0945_COW</strain>
    </source>
</reference>
<dbReference type="GO" id="GO:0006310">
    <property type="term" value="P:DNA recombination"/>
    <property type="evidence" value="ECO:0007669"/>
    <property type="project" value="InterPro"/>
</dbReference>
<dbReference type="SUPFAM" id="SSF56091">
    <property type="entry name" value="DNA ligase/mRNA capping enzyme, catalytic domain"/>
    <property type="match status" value="1"/>
</dbReference>
<dbReference type="GO" id="GO:0003910">
    <property type="term" value="F:DNA ligase (ATP) activity"/>
    <property type="evidence" value="ECO:0007669"/>
    <property type="project" value="InterPro"/>
</dbReference>
<dbReference type="PROSITE" id="PS50160">
    <property type="entry name" value="DNA_LIGASE_A3"/>
    <property type="match status" value="1"/>
</dbReference>
<dbReference type="PANTHER" id="PTHR47810">
    <property type="entry name" value="DNA LIGASE"/>
    <property type="match status" value="1"/>
</dbReference>
<evidence type="ECO:0000313" key="8">
    <source>
        <dbReference type="EMBL" id="XCO00410.1"/>
    </source>
</evidence>
<dbReference type="InterPro" id="IPR050326">
    <property type="entry name" value="NAD_dep_DNA_ligaseB"/>
</dbReference>
<evidence type="ECO:0000256" key="4">
    <source>
        <dbReference type="ARBA" id="ARBA00022763"/>
    </source>
</evidence>
<name>A0AAU8MGG3_9CAUD</name>
<keyword evidence="2 8" id="KW-0436">Ligase</keyword>
<evidence type="ECO:0000256" key="1">
    <source>
        <dbReference type="ARBA" id="ARBA00007572"/>
    </source>
</evidence>
<protein>
    <submittedName>
        <fullName evidence="8">ATP-dependent DNA ligase</fullName>
    </submittedName>
</protein>
<accession>A0AAU8MGG3</accession>
<proteinExistence type="inferred from homology"/>
<dbReference type="PANTHER" id="PTHR47810:SF1">
    <property type="entry name" value="DNA LIGASE B"/>
    <property type="match status" value="1"/>
</dbReference>
<evidence type="ECO:0000256" key="2">
    <source>
        <dbReference type="ARBA" id="ARBA00022598"/>
    </source>
</evidence>
<evidence type="ECO:0000256" key="5">
    <source>
        <dbReference type="ARBA" id="ARBA00023204"/>
    </source>
</evidence>
<evidence type="ECO:0000259" key="6">
    <source>
        <dbReference type="PROSITE" id="PS50160"/>
    </source>
</evidence>
<dbReference type="GO" id="GO:0006281">
    <property type="term" value="P:DNA repair"/>
    <property type="evidence" value="ECO:0007669"/>
    <property type="project" value="UniProtKB-KW"/>
</dbReference>
<keyword evidence="5" id="KW-0234">DNA repair</keyword>
<dbReference type="GO" id="GO:0006260">
    <property type="term" value="P:DNA replication"/>
    <property type="evidence" value="ECO:0007669"/>
    <property type="project" value="UniProtKB-KW"/>
</dbReference>
<evidence type="ECO:0000313" key="7">
    <source>
        <dbReference type="EMBL" id="XCO00312.1"/>
    </source>
</evidence>
<keyword evidence="3" id="KW-0235">DNA replication</keyword>
<dbReference type="EMBL" id="PP965499">
    <property type="protein sequence ID" value="XCO00507.1"/>
    <property type="molecule type" value="Genomic_DNA"/>
</dbReference>
<sequence>MKTIQLFKRDAKGNIITWEANVINAEYLSLQYGILGNKLHTEICRINRNAYTEITSRTNAKRKAGYKTISDLHDNAPSSFANSTDLRNYLNNYLPIDNTTIDGDKFCMLCKTLEDNTPFTKHEYFAQYKINGERCIVHLEKSNDLFNPIRCRYTSRKGTDWTDKLQYLDDVILASLTPPLEEMLIEEDAALDGELYIPGYHINEINSIIKNTDHPLHNSLQYWIYDIAVPNMTAEARQDFLQKTLKATLIKCLSKEAHLQANRAVYRLSNHSVSNIDEARNLRDKFISYGFEGLVIRDLKGEYQFGKRNLNMLKYKKIYDGYFTIVDIESQGRKSDLPLFTLRNDINKHLFQATINLPHDIQNAILINKNDYINRKAFVEYRERSGVKELPFHAKIINIADRNIVSSKSKPEVQDVVKKQTTTKFKCKF</sequence>
<dbReference type="InterPro" id="IPR012310">
    <property type="entry name" value="DNA_ligase_ATP-dep_cent"/>
</dbReference>
<feature type="domain" description="ATP-dependent DNA ligase family profile" evidence="6">
    <location>
        <begin position="237"/>
        <end position="327"/>
    </location>
</feature>
<dbReference type="Gene3D" id="3.30.470.30">
    <property type="entry name" value="DNA ligase/mRNA capping enzyme"/>
    <property type="match status" value="1"/>
</dbReference>
<dbReference type="GO" id="GO:0005524">
    <property type="term" value="F:ATP binding"/>
    <property type="evidence" value="ECO:0007669"/>
    <property type="project" value="InterPro"/>
</dbReference>
<organism evidence="8">
    <name type="scientific">Geladintestivirus 1</name>
    <dbReference type="NCBI Taxonomy" id="3233133"/>
    <lineage>
        <taxon>Viruses</taxon>
        <taxon>Duplodnaviria</taxon>
        <taxon>Heunggongvirae</taxon>
        <taxon>Uroviricota</taxon>
        <taxon>Caudoviricetes</taxon>
        <taxon>Crassvirales</taxon>
    </lineage>
</organism>
<keyword evidence="4" id="KW-0227">DNA damage</keyword>
<dbReference type="PROSITE" id="PS00333">
    <property type="entry name" value="DNA_LIGASE_A2"/>
    <property type="match status" value="1"/>
</dbReference>
<evidence type="ECO:0000256" key="3">
    <source>
        <dbReference type="ARBA" id="ARBA00022705"/>
    </source>
</evidence>